<evidence type="ECO:0000259" key="1">
    <source>
        <dbReference type="Pfam" id="PF01926"/>
    </source>
</evidence>
<dbReference type="PANTHER" id="PTHR42714:SF2">
    <property type="entry name" value="TRNA MODIFICATION GTPASE GTPBP3, MITOCHONDRIAL"/>
    <property type="match status" value="1"/>
</dbReference>
<feature type="domain" description="G" evidence="1">
    <location>
        <begin position="98"/>
        <end position="224"/>
    </location>
</feature>
<dbReference type="EMBL" id="CP016895">
    <property type="protein sequence ID" value="AOA57911.1"/>
    <property type="molecule type" value="Genomic_DNA"/>
</dbReference>
<evidence type="ECO:0000313" key="3">
    <source>
        <dbReference type="Proteomes" id="UP000093391"/>
    </source>
</evidence>
<dbReference type="GO" id="GO:0030488">
    <property type="term" value="P:tRNA methylation"/>
    <property type="evidence" value="ECO:0007669"/>
    <property type="project" value="TreeGrafter"/>
</dbReference>
<dbReference type="GO" id="GO:0005737">
    <property type="term" value="C:cytoplasm"/>
    <property type="evidence" value="ECO:0007669"/>
    <property type="project" value="TreeGrafter"/>
</dbReference>
<accession>A0A1B2LY95</accession>
<dbReference type="Pfam" id="PF01926">
    <property type="entry name" value="MMR_HSR1"/>
    <property type="match status" value="1"/>
</dbReference>
<name>A0A1B2LY95_9GAMM</name>
<dbReference type="InterPro" id="IPR006073">
    <property type="entry name" value="GTP-bd"/>
</dbReference>
<sequence length="517" mass="58032">MNTSVQDFIQQCHDKPDHSLDVSALLSQMRTWRDVLAQRIDQQGFVAHGLQQHSPLQQQFTALSSQLRRQRATWEQQWTALAPAQELAQRFEDKVMFLVFGKFNAGKSSLCNALAECFRLAEQKVTYLYLHNGQIIESQAGFKEGATETTARLQGVCLGEQVILLDTPGLHSVTAENAALTQLFMDSADGVLWLSSSSSPGQVQELEALAQELGRYKPVLPVITRSDQIEEDEIDGAIHTVLCNKSPTQRALQQQDVEQRSKQKLAAMGVDVQLLRPAVSISAQMLRQEGFSPQAMLSSGLSQLFAALLRLVIPAQAYKQRKAAEIFLHYLQEKVLQPICEIGTTALQQLTQQHLAMQRALPSQQAQVILQAWRRVVPQLPTLLQQHAYTQDLDAVYSTVSEWANQALNEQLAVQLVDYQFQPLHAINWSLPDHIGYVRIPALTAEDQPTYAYDRLHAELVGHLQHKLQQQIAPVFEHCAASLDTVARQLTDFERCLAEAAQELKHIAEQMRMRQAA</sequence>
<dbReference type="PANTHER" id="PTHR42714">
    <property type="entry name" value="TRNA MODIFICATION GTPASE GTPBP3"/>
    <property type="match status" value="1"/>
</dbReference>
<dbReference type="InterPro" id="IPR027417">
    <property type="entry name" value="P-loop_NTPase"/>
</dbReference>
<keyword evidence="3" id="KW-1185">Reference proteome</keyword>
<dbReference type="RefSeq" id="WP_067553525.1">
    <property type="nucleotide sequence ID" value="NZ_CP016895.1"/>
</dbReference>
<dbReference type="STRING" id="1789224.BFG52_05800"/>
<dbReference type="OrthoDB" id="7230468at2"/>
<dbReference type="GO" id="GO:0005525">
    <property type="term" value="F:GTP binding"/>
    <property type="evidence" value="ECO:0007669"/>
    <property type="project" value="InterPro"/>
</dbReference>
<dbReference type="SUPFAM" id="SSF52540">
    <property type="entry name" value="P-loop containing nucleoside triphosphate hydrolases"/>
    <property type="match status" value="1"/>
</dbReference>
<protein>
    <recommendedName>
        <fullName evidence="1">G domain-containing protein</fullName>
    </recommendedName>
</protein>
<dbReference type="AlphaFoldDB" id="A0A1B2LY95"/>
<evidence type="ECO:0000313" key="2">
    <source>
        <dbReference type="EMBL" id="AOA57911.1"/>
    </source>
</evidence>
<dbReference type="Proteomes" id="UP000093391">
    <property type="component" value="Chromosome"/>
</dbReference>
<proteinExistence type="predicted"/>
<organism evidence="2 3">
    <name type="scientific">Acinetobacter larvae</name>
    <dbReference type="NCBI Taxonomy" id="1789224"/>
    <lineage>
        <taxon>Bacteria</taxon>
        <taxon>Pseudomonadati</taxon>
        <taxon>Pseudomonadota</taxon>
        <taxon>Gammaproteobacteria</taxon>
        <taxon>Moraxellales</taxon>
        <taxon>Moraxellaceae</taxon>
        <taxon>Acinetobacter</taxon>
    </lineage>
</organism>
<gene>
    <name evidence="2" type="ORF">BFG52_05800</name>
</gene>
<dbReference type="KEGG" id="ala:BFG52_05800"/>
<dbReference type="Gene3D" id="3.40.50.300">
    <property type="entry name" value="P-loop containing nucleotide triphosphate hydrolases"/>
    <property type="match status" value="1"/>
</dbReference>
<reference evidence="2 3" key="1">
    <citation type="submission" date="2016-08" db="EMBL/GenBank/DDBJ databases">
        <authorList>
            <person name="Seilhamer J.J."/>
        </authorList>
    </citation>
    <scope>NUCLEOTIDE SEQUENCE [LARGE SCALE GENOMIC DNA]</scope>
    <source>
        <strain evidence="2 3">BRTC-1</strain>
    </source>
</reference>
<dbReference type="GO" id="GO:0002098">
    <property type="term" value="P:tRNA wobble uridine modification"/>
    <property type="evidence" value="ECO:0007669"/>
    <property type="project" value="TreeGrafter"/>
</dbReference>